<accession>A0ABR5MMK8</accession>
<dbReference type="Proteomes" id="UP000037854">
    <property type="component" value="Unassembled WGS sequence"/>
</dbReference>
<dbReference type="Pfam" id="PF01408">
    <property type="entry name" value="GFO_IDH_MocA"/>
    <property type="match status" value="1"/>
</dbReference>
<sequence length="337" mass="37413">MSKVKVGILGAGGIAQTHVNNLNNDPRVDIIGIADIKQENAENLAKQTKHAKPVGSLDELFELGVDTVYVTIPNTLHVDAVLTCLENNVSVFSEKPMATNLADAKKIKDAATKSDAIYNLGMNQRYAHVFKKVKGLIEKGELHPYVAHMKLNRGELLNPAWTSNPEITGGFFFETPIHLLDLSRYLFGEAVTVTCEARQSISESELDSFTILLTYESGTIATFVTYAHSGWSFPFESLEVYGKHSTITTKDLDHVMYSPGLNQKIEVEEYFDVSFADKWGYVEEDRLFIDSLVNGSKQPVSAEDGYQTAKLIDAIYESAKTGEKITLSEYKKELETV</sequence>
<dbReference type="Pfam" id="PF02894">
    <property type="entry name" value="GFO_IDH_MocA_C"/>
    <property type="match status" value="1"/>
</dbReference>
<keyword evidence="5" id="KW-1185">Reference proteome</keyword>
<dbReference type="InterPro" id="IPR036291">
    <property type="entry name" value="NAD(P)-bd_dom_sf"/>
</dbReference>
<evidence type="ECO:0000259" key="3">
    <source>
        <dbReference type="Pfam" id="PF02894"/>
    </source>
</evidence>
<dbReference type="InterPro" id="IPR052515">
    <property type="entry name" value="Gfo/Idh/MocA_Oxidoreductase"/>
</dbReference>
<comment type="similarity">
    <text evidence="1">Belongs to the Gfo/Idh/MocA family.</text>
</comment>
<dbReference type="EMBL" id="LGTK01000005">
    <property type="protein sequence ID" value="KPH77901.1"/>
    <property type="molecule type" value="Genomic_DNA"/>
</dbReference>
<proteinExistence type="inferred from homology"/>
<protein>
    <submittedName>
        <fullName evidence="4">Oxidoreductase</fullName>
    </submittedName>
</protein>
<evidence type="ECO:0000256" key="1">
    <source>
        <dbReference type="ARBA" id="ARBA00010928"/>
    </source>
</evidence>
<feature type="domain" description="Gfo/Idh/MocA-like oxidoreductase N-terminal" evidence="2">
    <location>
        <begin position="4"/>
        <end position="120"/>
    </location>
</feature>
<feature type="domain" description="Gfo/Idh/MocA-like oxidoreductase C-terminal" evidence="3">
    <location>
        <begin position="135"/>
        <end position="327"/>
    </location>
</feature>
<name>A0ABR5MMK8_9BACI</name>
<dbReference type="Gene3D" id="3.40.50.720">
    <property type="entry name" value="NAD(P)-binding Rossmann-like Domain"/>
    <property type="match status" value="1"/>
</dbReference>
<dbReference type="PANTHER" id="PTHR43249">
    <property type="entry name" value="UDP-N-ACETYL-2-AMINO-2-DEOXY-D-GLUCURONATE OXIDASE"/>
    <property type="match status" value="1"/>
</dbReference>
<dbReference type="InterPro" id="IPR000683">
    <property type="entry name" value="Gfo/Idh/MocA-like_OxRdtase_N"/>
</dbReference>
<dbReference type="SUPFAM" id="SSF51735">
    <property type="entry name" value="NAD(P)-binding Rossmann-fold domains"/>
    <property type="match status" value="1"/>
</dbReference>
<organism evidence="4 5">
    <name type="scientific">Oceanobacillus caeni</name>
    <dbReference type="NCBI Taxonomy" id="405946"/>
    <lineage>
        <taxon>Bacteria</taxon>
        <taxon>Bacillati</taxon>
        <taxon>Bacillota</taxon>
        <taxon>Bacilli</taxon>
        <taxon>Bacillales</taxon>
        <taxon>Bacillaceae</taxon>
        <taxon>Oceanobacillus</taxon>
    </lineage>
</organism>
<dbReference type="RefSeq" id="WP_060667782.1">
    <property type="nucleotide sequence ID" value="NZ_JAHHXM010000001.1"/>
</dbReference>
<dbReference type="InterPro" id="IPR004104">
    <property type="entry name" value="Gfo/Idh/MocA-like_OxRdtase_C"/>
</dbReference>
<evidence type="ECO:0000313" key="5">
    <source>
        <dbReference type="Proteomes" id="UP000037854"/>
    </source>
</evidence>
<evidence type="ECO:0000313" key="4">
    <source>
        <dbReference type="EMBL" id="KPH77901.1"/>
    </source>
</evidence>
<comment type="caution">
    <text evidence="4">The sequence shown here is derived from an EMBL/GenBank/DDBJ whole genome shotgun (WGS) entry which is preliminary data.</text>
</comment>
<evidence type="ECO:0000259" key="2">
    <source>
        <dbReference type="Pfam" id="PF01408"/>
    </source>
</evidence>
<reference evidence="4 5" key="1">
    <citation type="submission" date="2015-07" db="EMBL/GenBank/DDBJ databases">
        <title>High-quality draft genome sequence of Oceanobacillus caeni HM6, a bacillus isolated from a human feces.</title>
        <authorList>
            <person name="Kumar J."/>
            <person name="Verma M.K."/>
            <person name="Pandey R."/>
            <person name="Bhambi M."/>
            <person name="Chauhan N."/>
        </authorList>
    </citation>
    <scope>NUCLEOTIDE SEQUENCE [LARGE SCALE GENOMIC DNA]</scope>
    <source>
        <strain evidence="4 5">HM6</strain>
    </source>
</reference>
<dbReference type="PANTHER" id="PTHR43249:SF1">
    <property type="entry name" value="D-GLUCOSIDE 3-DEHYDROGENASE"/>
    <property type="match status" value="1"/>
</dbReference>
<gene>
    <name evidence="4" type="ORF">AFL42_02825</name>
</gene>
<dbReference type="SUPFAM" id="SSF55347">
    <property type="entry name" value="Glyceraldehyde-3-phosphate dehydrogenase-like, C-terminal domain"/>
    <property type="match status" value="1"/>
</dbReference>
<dbReference type="Gene3D" id="3.30.360.10">
    <property type="entry name" value="Dihydrodipicolinate Reductase, domain 2"/>
    <property type="match status" value="1"/>
</dbReference>